<reference evidence="3" key="1">
    <citation type="submission" date="2019-06" db="EMBL/GenBank/DDBJ databases">
        <authorList>
            <person name="Le Quere A."/>
            <person name="Colella S."/>
        </authorList>
    </citation>
    <scope>NUCLEOTIDE SEQUENCE</scope>
    <source>
        <strain evidence="3">EmedicaeMD41</strain>
    </source>
</reference>
<dbReference type="GO" id="GO:0006508">
    <property type="term" value="P:proteolysis"/>
    <property type="evidence" value="ECO:0007669"/>
    <property type="project" value="InterPro"/>
</dbReference>
<evidence type="ECO:0000259" key="2">
    <source>
        <dbReference type="PROSITE" id="PS51767"/>
    </source>
</evidence>
<dbReference type="PANTHER" id="PTHR47966">
    <property type="entry name" value="BETA-SITE APP-CLEAVING ENZYME, ISOFORM A-RELATED"/>
    <property type="match status" value="1"/>
</dbReference>
<dbReference type="CDD" id="cd05471">
    <property type="entry name" value="pepsin_like"/>
    <property type="match status" value="1"/>
</dbReference>
<accession>A0A508WVT2</accession>
<dbReference type="GO" id="GO:0004190">
    <property type="term" value="F:aspartic-type endopeptidase activity"/>
    <property type="evidence" value="ECO:0007669"/>
    <property type="project" value="InterPro"/>
</dbReference>
<comment type="similarity">
    <text evidence="1">Belongs to the peptidase A1 family.</text>
</comment>
<dbReference type="InterPro" id="IPR033121">
    <property type="entry name" value="PEPTIDASE_A1"/>
</dbReference>
<dbReference type="PANTHER" id="PTHR47966:SF51">
    <property type="entry name" value="BETA-SITE APP-CLEAVING ENZYME, ISOFORM A-RELATED"/>
    <property type="match status" value="1"/>
</dbReference>
<dbReference type="PRINTS" id="PR00792">
    <property type="entry name" value="PEPSIN"/>
</dbReference>
<dbReference type="InterPro" id="IPR001461">
    <property type="entry name" value="Aspartic_peptidase_A1"/>
</dbReference>
<dbReference type="InterPro" id="IPR034164">
    <property type="entry name" value="Pepsin-like_dom"/>
</dbReference>
<dbReference type="RefSeq" id="WP_018207898.1">
    <property type="nucleotide sequence ID" value="NZ_CABFNB010000093.1"/>
</dbReference>
<proteinExistence type="inferred from homology"/>
<dbReference type="InterPro" id="IPR021109">
    <property type="entry name" value="Peptidase_aspartic_dom_sf"/>
</dbReference>
<gene>
    <name evidence="3" type="ORF">EMEDMD4_280043</name>
</gene>
<dbReference type="EMBL" id="CABFNB010000093">
    <property type="protein sequence ID" value="VTZ61516.1"/>
    <property type="molecule type" value="Genomic_DNA"/>
</dbReference>
<dbReference type="AlphaFoldDB" id="A0A508WVT2"/>
<dbReference type="Proteomes" id="UP000507954">
    <property type="component" value="Unassembled WGS sequence"/>
</dbReference>
<dbReference type="SUPFAM" id="SSF50630">
    <property type="entry name" value="Acid proteases"/>
    <property type="match status" value="1"/>
</dbReference>
<protein>
    <submittedName>
        <fullName evidence="3">Peptidase A1 pepsin</fullName>
    </submittedName>
</protein>
<dbReference type="Pfam" id="PF00026">
    <property type="entry name" value="Asp"/>
    <property type="match status" value="1"/>
</dbReference>
<organism evidence="3">
    <name type="scientific">Sinorhizobium medicae</name>
    <dbReference type="NCBI Taxonomy" id="110321"/>
    <lineage>
        <taxon>Bacteria</taxon>
        <taxon>Pseudomonadati</taxon>
        <taxon>Pseudomonadota</taxon>
        <taxon>Alphaproteobacteria</taxon>
        <taxon>Hyphomicrobiales</taxon>
        <taxon>Rhizobiaceae</taxon>
        <taxon>Sinorhizobium/Ensifer group</taxon>
        <taxon>Sinorhizobium</taxon>
    </lineage>
</organism>
<dbReference type="Gene3D" id="2.40.70.10">
    <property type="entry name" value="Acid Proteases"/>
    <property type="match status" value="2"/>
</dbReference>
<feature type="domain" description="Peptidase A1" evidence="2">
    <location>
        <begin position="50"/>
        <end position="375"/>
    </location>
</feature>
<evidence type="ECO:0000256" key="1">
    <source>
        <dbReference type="ARBA" id="ARBA00007447"/>
    </source>
</evidence>
<evidence type="ECO:0000313" key="3">
    <source>
        <dbReference type="EMBL" id="VTZ61516.1"/>
    </source>
</evidence>
<dbReference type="PROSITE" id="PS51767">
    <property type="entry name" value="PEPTIDASE_A1"/>
    <property type="match status" value="1"/>
</dbReference>
<name>A0A508WVT2_9HYPH</name>
<sequence length="385" mass="42320">MKKNEIILSQREAYRTKMRKGGVRSTVEAENTLVFELRRGAITNNGATPWWVSATVGTSTVPQTFKFMMDTGTTNTWVTAKSCSTSECTQHDSFDETASSTFVWQDQSLTPIDFSGWGNMDVNLGNDVWVLSDKNAIDQDVTVDFWLSQSYSGARFGELIQDGFIACGPYGDNSRSNLIFDALWYSGALASPWMSYWVDYTIDGAAVDSGEMIFGGSNADKYDPDTVISLDIVPGIWTHMGDSIVVDGAEIFTSPALLIDTGASEIKGEQAEIDKLIAAVTLDGQLPLSPDNPDHYAYPDLVFNLGKTSDGSTGQLVFPPRAYFNYIEAGTDQGKWQIAMTVLEDLGENSLIFGRNLLDRLYSEWEYDTSGTSVAGKTIRLAQRV</sequence>